<protein>
    <submittedName>
        <fullName evidence="2">16S rRNA (Uracil(1498)-N(3))-methyltransferase</fullName>
    </submittedName>
</protein>
<feature type="non-terminal residue" evidence="2">
    <location>
        <position position="77"/>
    </location>
</feature>
<evidence type="ECO:0000313" key="2">
    <source>
        <dbReference type="EMBL" id="HJC71099.1"/>
    </source>
</evidence>
<accession>A0A9D2Q1F3</accession>
<dbReference type="Pfam" id="PF20260">
    <property type="entry name" value="PUA_4"/>
    <property type="match status" value="1"/>
</dbReference>
<dbReference type="InterPro" id="IPR046887">
    <property type="entry name" value="RsmE_PUA-like"/>
</dbReference>
<dbReference type="InterPro" id="IPR015947">
    <property type="entry name" value="PUA-like_sf"/>
</dbReference>
<reference evidence="2" key="2">
    <citation type="submission" date="2021-04" db="EMBL/GenBank/DDBJ databases">
        <authorList>
            <person name="Gilroy R."/>
        </authorList>
    </citation>
    <scope>NUCLEOTIDE SEQUENCE</scope>
    <source>
        <strain evidence="2">CHK130-7132</strain>
    </source>
</reference>
<dbReference type="SUPFAM" id="SSF88697">
    <property type="entry name" value="PUA domain-like"/>
    <property type="match status" value="1"/>
</dbReference>
<feature type="domain" description="Ribosomal RNA small subunit methyltransferase E PUA-like" evidence="1">
    <location>
        <begin position="26"/>
        <end position="72"/>
    </location>
</feature>
<dbReference type="AlphaFoldDB" id="A0A9D2Q1F3"/>
<name>A0A9D2Q1F3_9MICO</name>
<sequence>MPSTPPGFLILDDALAAAREGDQVTLAGDEGRHAAKVARIGVGELLLLTDSPGRQVLAEVTAARKESLDLQLLADPS</sequence>
<reference evidence="2" key="1">
    <citation type="journal article" date="2021" name="PeerJ">
        <title>Extensive microbial diversity within the chicken gut microbiome revealed by metagenomics and culture.</title>
        <authorList>
            <person name="Gilroy R."/>
            <person name="Ravi A."/>
            <person name="Getino M."/>
            <person name="Pursley I."/>
            <person name="Horton D.L."/>
            <person name="Alikhan N.F."/>
            <person name="Baker D."/>
            <person name="Gharbi K."/>
            <person name="Hall N."/>
            <person name="Watson M."/>
            <person name="Adriaenssens E.M."/>
            <person name="Foster-Nyarko E."/>
            <person name="Jarju S."/>
            <person name="Secka A."/>
            <person name="Antonio M."/>
            <person name="Oren A."/>
            <person name="Chaudhuri R.R."/>
            <person name="La Ragione R."/>
            <person name="Hildebrand F."/>
            <person name="Pallen M.J."/>
        </authorList>
    </citation>
    <scope>NUCLEOTIDE SEQUENCE</scope>
    <source>
        <strain evidence="2">CHK130-7132</strain>
    </source>
</reference>
<gene>
    <name evidence="2" type="ORF">H9932_15680</name>
</gene>
<evidence type="ECO:0000259" key="1">
    <source>
        <dbReference type="Pfam" id="PF20260"/>
    </source>
</evidence>
<comment type="caution">
    <text evidence="2">The sequence shown here is derived from an EMBL/GenBank/DDBJ whole genome shotgun (WGS) entry which is preliminary data.</text>
</comment>
<dbReference type="Proteomes" id="UP000823854">
    <property type="component" value="Unassembled WGS sequence"/>
</dbReference>
<organism evidence="2 3">
    <name type="scientific">Candidatus Brachybacterium intestinipullorum</name>
    <dbReference type="NCBI Taxonomy" id="2838512"/>
    <lineage>
        <taxon>Bacteria</taxon>
        <taxon>Bacillati</taxon>
        <taxon>Actinomycetota</taxon>
        <taxon>Actinomycetes</taxon>
        <taxon>Micrococcales</taxon>
        <taxon>Dermabacteraceae</taxon>
        <taxon>Brachybacterium</taxon>
    </lineage>
</organism>
<evidence type="ECO:0000313" key="3">
    <source>
        <dbReference type="Proteomes" id="UP000823854"/>
    </source>
</evidence>
<dbReference type="EMBL" id="DWWC01000337">
    <property type="protein sequence ID" value="HJC71099.1"/>
    <property type="molecule type" value="Genomic_DNA"/>
</dbReference>
<dbReference type="Gene3D" id="2.40.240.20">
    <property type="entry name" value="Hypothetical PUA domain-like, domain 1"/>
    <property type="match status" value="1"/>
</dbReference>
<proteinExistence type="predicted"/>